<evidence type="ECO:0000259" key="1">
    <source>
        <dbReference type="Pfam" id="PF10592"/>
    </source>
</evidence>
<keyword evidence="3" id="KW-1185">Reference proteome</keyword>
<proteinExistence type="predicted"/>
<accession>A0A2M9ARE5</accession>
<sequence>MDRVTKSYLDEFRSEQSLSSSLSESDLFELFADYCVVSLAHEEEFDTEDVHVGGEGDLGLDGLAIIVNGALISSVEEASDLLEINGFLDVKFIFVQAKTSSSFSGEQIMTFFDGVDEFFAEDPALPVNEKVEAAREVMSWLYSKSVKFKRQKPVIEMTFVTTGQWQEDQYLTAKIEKRKGQLMATGLFGEVKFTPLGANEIQTAYQRSKNNVTVEFSFSNKVLLPEIEGVEEAYLGVLPAKEYLSLITDPLGNIRKPLFYDNVRDFQGDNEVNGEIRQTLQDPAGQQRFAVLNNGVTVVTRGLDTTGNKFVVTDYQIVNGCQTSHVLFDAAEELSDEVHVPLKVISTADEEIISAIITATNRQTEVTADDLYAMSAFQKRLEALYDAFPDKKKLHYERRSKQYASANGIEKVRIIGKTLQVRAFAAMFLDDAHRAARYYGDLRAQVGTKIFIDTHKLEPYYVSAYGYYRLEFLFRNNLLPVYYKPARYHLLMALRYLVGGTDMPALTANKMTGYANKIAEVLWSDDASVEAFKEAIEVIDAVLAGDVLTRDVVKTQSFTDSVKAAAVARAEEKEATADGNAAKK</sequence>
<gene>
    <name evidence="2" type="ORF">CLV56_3917</name>
</gene>
<evidence type="ECO:0000313" key="3">
    <source>
        <dbReference type="Proteomes" id="UP000230842"/>
    </source>
</evidence>
<dbReference type="Proteomes" id="UP000230842">
    <property type="component" value="Unassembled WGS sequence"/>
</dbReference>
<reference evidence="2 3" key="1">
    <citation type="submission" date="2017-11" db="EMBL/GenBank/DDBJ databases">
        <title>Genomic Encyclopedia of Archaeal and Bacterial Type Strains, Phase II (KMG-II): From Individual Species to Whole Genera.</title>
        <authorList>
            <person name="Goeker M."/>
        </authorList>
    </citation>
    <scope>NUCLEOTIDE SEQUENCE [LARGE SCALE GENOMIC DNA]</scope>
    <source>
        <strain evidence="2 3">DSM 27763</strain>
    </source>
</reference>
<dbReference type="AlphaFoldDB" id="A0A2M9ARE5"/>
<dbReference type="OrthoDB" id="9806213at2"/>
<name>A0A2M9ARE5_9ACTN</name>
<organism evidence="2 3">
    <name type="scientific">Mumia flava</name>
    <dbReference type="NCBI Taxonomy" id="1348852"/>
    <lineage>
        <taxon>Bacteria</taxon>
        <taxon>Bacillati</taxon>
        <taxon>Actinomycetota</taxon>
        <taxon>Actinomycetes</taxon>
        <taxon>Propionibacteriales</taxon>
        <taxon>Nocardioidaceae</taxon>
        <taxon>Mumia</taxon>
    </lineage>
</organism>
<evidence type="ECO:0000313" key="2">
    <source>
        <dbReference type="EMBL" id="PJJ48213.1"/>
    </source>
</evidence>
<dbReference type="RefSeq" id="WP_100415543.1">
    <property type="nucleotide sequence ID" value="NZ_PGEZ01000003.1"/>
</dbReference>
<protein>
    <submittedName>
        <fullName evidence="2">AIPR protein</fullName>
    </submittedName>
</protein>
<dbReference type="EMBL" id="PGEZ01000003">
    <property type="protein sequence ID" value="PJJ48213.1"/>
    <property type="molecule type" value="Genomic_DNA"/>
</dbReference>
<comment type="caution">
    <text evidence="2">The sequence shown here is derived from an EMBL/GenBank/DDBJ whole genome shotgun (WGS) entry which is preliminary data.</text>
</comment>
<feature type="domain" description="Abortive phage infection protein C-terminal" evidence="1">
    <location>
        <begin position="259"/>
        <end position="517"/>
    </location>
</feature>
<dbReference type="Pfam" id="PF10592">
    <property type="entry name" value="AIPR"/>
    <property type="match status" value="1"/>
</dbReference>
<dbReference type="InterPro" id="IPR018891">
    <property type="entry name" value="AIPR_C"/>
</dbReference>